<gene>
    <name evidence="2" type="ORF">QIT00_35105</name>
</gene>
<organism evidence="2 3">
    <name type="scientific">Streptomyces luteolus</name>
    <dbReference type="NCBI Taxonomy" id="3043615"/>
    <lineage>
        <taxon>Bacteria</taxon>
        <taxon>Bacillati</taxon>
        <taxon>Actinomycetota</taxon>
        <taxon>Actinomycetes</taxon>
        <taxon>Kitasatosporales</taxon>
        <taxon>Streptomycetaceae</taxon>
        <taxon>Streptomyces</taxon>
    </lineage>
</organism>
<feature type="region of interest" description="Disordered" evidence="1">
    <location>
        <begin position="1"/>
        <end position="46"/>
    </location>
</feature>
<proteinExistence type="predicted"/>
<evidence type="ECO:0000313" key="2">
    <source>
        <dbReference type="EMBL" id="MDI3423716.1"/>
    </source>
</evidence>
<sequence>MRVRPDQLAGTDLSPAHRGGRQRHLPQPKPRSVPRPRPLPKPGTRR</sequence>
<dbReference type="RefSeq" id="WP_282539550.1">
    <property type="nucleotide sequence ID" value="NZ_JASCIS010000060.1"/>
</dbReference>
<keyword evidence="3" id="KW-1185">Reference proteome</keyword>
<dbReference type="EMBL" id="JASCIS010000060">
    <property type="protein sequence ID" value="MDI3423716.1"/>
    <property type="molecule type" value="Genomic_DNA"/>
</dbReference>
<accession>A0ABT6T752</accession>
<dbReference type="Proteomes" id="UP001237105">
    <property type="component" value="Unassembled WGS sequence"/>
</dbReference>
<evidence type="ECO:0000256" key="1">
    <source>
        <dbReference type="SAM" id="MobiDB-lite"/>
    </source>
</evidence>
<name>A0ABT6T752_9ACTN</name>
<reference evidence="2 3" key="1">
    <citation type="submission" date="2023-05" db="EMBL/GenBank/DDBJ databases">
        <title>Draft genome sequence of Streptomyces sp. B-S-A12 isolated from a cave soil in Thailand.</title>
        <authorList>
            <person name="Chamroensaksri N."/>
            <person name="Muangham S."/>
        </authorList>
    </citation>
    <scope>NUCLEOTIDE SEQUENCE [LARGE SCALE GENOMIC DNA]</scope>
    <source>
        <strain evidence="2 3">B-S-A12</strain>
    </source>
</reference>
<protein>
    <submittedName>
        <fullName evidence="2">Uncharacterized protein</fullName>
    </submittedName>
</protein>
<comment type="caution">
    <text evidence="2">The sequence shown here is derived from an EMBL/GenBank/DDBJ whole genome shotgun (WGS) entry which is preliminary data.</text>
</comment>
<evidence type="ECO:0000313" key="3">
    <source>
        <dbReference type="Proteomes" id="UP001237105"/>
    </source>
</evidence>
<feature type="compositionally biased region" description="Pro residues" evidence="1">
    <location>
        <begin position="27"/>
        <end position="46"/>
    </location>
</feature>